<evidence type="ECO:0000313" key="4">
    <source>
        <dbReference type="Proteomes" id="UP000054032"/>
    </source>
</evidence>
<evidence type="ECO:0000256" key="1">
    <source>
        <dbReference type="SAM" id="MobiDB-lite"/>
    </source>
</evidence>
<dbReference type="RefSeq" id="XP_007693362.1">
    <property type="nucleotide sequence ID" value="XM_007695172.1"/>
</dbReference>
<dbReference type="Proteomes" id="UP000054032">
    <property type="component" value="Unassembled WGS sequence"/>
</dbReference>
<dbReference type="GO" id="GO:0016655">
    <property type="term" value="F:oxidoreductase activity, acting on NAD(P)H, quinone or similar compound as acceptor"/>
    <property type="evidence" value="ECO:0007669"/>
    <property type="project" value="TreeGrafter"/>
</dbReference>
<keyword evidence="4" id="KW-1185">Reference proteome</keyword>
<dbReference type="KEGG" id="bor:COCMIDRAFT_41505"/>
<dbReference type="Gene3D" id="3.40.50.360">
    <property type="match status" value="1"/>
</dbReference>
<reference evidence="3 4" key="1">
    <citation type="journal article" date="2013" name="PLoS Genet.">
        <title>Comparative genome structure, secondary metabolite, and effector coding capacity across Cochliobolus pathogens.</title>
        <authorList>
            <person name="Condon B.J."/>
            <person name="Leng Y."/>
            <person name="Wu D."/>
            <person name="Bushley K.E."/>
            <person name="Ohm R.A."/>
            <person name="Otillar R."/>
            <person name="Martin J."/>
            <person name="Schackwitz W."/>
            <person name="Grimwood J."/>
            <person name="MohdZainudin N."/>
            <person name="Xue C."/>
            <person name="Wang R."/>
            <person name="Manning V.A."/>
            <person name="Dhillon B."/>
            <person name="Tu Z.J."/>
            <person name="Steffenson B.J."/>
            <person name="Salamov A."/>
            <person name="Sun H."/>
            <person name="Lowry S."/>
            <person name="LaButti K."/>
            <person name="Han J."/>
            <person name="Copeland A."/>
            <person name="Lindquist E."/>
            <person name="Barry K."/>
            <person name="Schmutz J."/>
            <person name="Baker S.E."/>
            <person name="Ciuffetti L.M."/>
            <person name="Grigoriev I.V."/>
            <person name="Zhong S."/>
            <person name="Turgeon B.G."/>
        </authorList>
    </citation>
    <scope>NUCLEOTIDE SEQUENCE [LARGE SCALE GENOMIC DNA]</scope>
    <source>
        <strain evidence="3 4">ATCC 44560</strain>
    </source>
</reference>
<organism evidence="3 4">
    <name type="scientific">Bipolaris oryzae ATCC 44560</name>
    <dbReference type="NCBI Taxonomy" id="930090"/>
    <lineage>
        <taxon>Eukaryota</taxon>
        <taxon>Fungi</taxon>
        <taxon>Dikarya</taxon>
        <taxon>Ascomycota</taxon>
        <taxon>Pezizomycotina</taxon>
        <taxon>Dothideomycetes</taxon>
        <taxon>Pleosporomycetidae</taxon>
        <taxon>Pleosporales</taxon>
        <taxon>Pleosporineae</taxon>
        <taxon>Pleosporaceae</taxon>
        <taxon>Bipolaris</taxon>
    </lineage>
</organism>
<evidence type="ECO:0000259" key="2">
    <source>
        <dbReference type="Pfam" id="PF03358"/>
    </source>
</evidence>
<feature type="domain" description="NADPH-dependent FMN reductase-like" evidence="2">
    <location>
        <begin position="41"/>
        <end position="144"/>
    </location>
</feature>
<dbReference type="InterPro" id="IPR014063">
    <property type="entry name" value="Arsenate-R_ArsH"/>
</dbReference>
<dbReference type="PANTHER" id="PTHR43590:SF1">
    <property type="entry name" value="ARSENIC RESISTANCE PROTEIN ARSH (AFU_ORTHOLOGUE AFUA_5G15030)"/>
    <property type="match status" value="1"/>
</dbReference>
<gene>
    <name evidence="3" type="ORF">COCMIDRAFT_41505</name>
</gene>
<dbReference type="PANTHER" id="PTHR43590">
    <property type="entry name" value="ARSENIC RESISTANCE PROTEIN ARSH (AFU_ORTHOLOGUE AFUA_5G15030)"/>
    <property type="match status" value="1"/>
</dbReference>
<evidence type="ECO:0000313" key="3">
    <source>
        <dbReference type="EMBL" id="EUC40117.1"/>
    </source>
</evidence>
<dbReference type="AlphaFoldDB" id="W6YLN0"/>
<feature type="region of interest" description="Disordered" evidence="1">
    <location>
        <begin position="202"/>
        <end position="223"/>
    </location>
</feature>
<dbReference type="HOGENOM" id="CLU_1239935_0_0_1"/>
<dbReference type="SUPFAM" id="SSF52218">
    <property type="entry name" value="Flavoproteins"/>
    <property type="match status" value="1"/>
</dbReference>
<proteinExistence type="predicted"/>
<dbReference type="OrthoDB" id="8300214at2759"/>
<name>W6YLN0_COCMI</name>
<dbReference type="EMBL" id="KI964196">
    <property type="protein sequence ID" value="EUC40117.1"/>
    <property type="molecule type" value="Genomic_DNA"/>
</dbReference>
<accession>W6YLN0</accession>
<dbReference type="InterPro" id="IPR005025">
    <property type="entry name" value="FMN_Rdtase-like_dom"/>
</dbReference>
<sequence length="223" mass="25613">MVSQSFQLRGRFIARLSRPFLLDAEYSDQDWVARLELGTTLEMVDHEDDVRHSHPKVQELRNLSKWSDGHVCISPEQHRNLIAGFKNQVDWIPLSTGSIHPTRGRTLAIAQACGGSQSFNPVNSLRILGEQMRMLAIPNQSSIPISYKQFTDEDTDEGRSRLMPGGNRDRLVHCMEEFVKYTLVVRPHSDLFGDRYSKREQRRIKEEKTKPLNGKSHISLTNM</sequence>
<dbReference type="eggNOG" id="ENOG502QQY8">
    <property type="taxonomic scope" value="Eukaryota"/>
</dbReference>
<dbReference type="Pfam" id="PF03358">
    <property type="entry name" value="FMN_red"/>
    <property type="match status" value="1"/>
</dbReference>
<dbReference type="InterPro" id="IPR029039">
    <property type="entry name" value="Flavoprotein-like_sf"/>
</dbReference>
<protein>
    <recommendedName>
        <fullName evidence="2">NADPH-dependent FMN reductase-like domain-containing protein</fullName>
    </recommendedName>
</protein>
<dbReference type="GeneID" id="19124070"/>